<keyword evidence="2" id="KW-1185">Reference proteome</keyword>
<organism evidence="1 2">
    <name type="scientific">Psophocarpus tetragonolobus</name>
    <name type="common">Winged bean</name>
    <name type="synonym">Dolichos tetragonolobus</name>
    <dbReference type="NCBI Taxonomy" id="3891"/>
    <lineage>
        <taxon>Eukaryota</taxon>
        <taxon>Viridiplantae</taxon>
        <taxon>Streptophyta</taxon>
        <taxon>Embryophyta</taxon>
        <taxon>Tracheophyta</taxon>
        <taxon>Spermatophyta</taxon>
        <taxon>Magnoliopsida</taxon>
        <taxon>eudicotyledons</taxon>
        <taxon>Gunneridae</taxon>
        <taxon>Pentapetalae</taxon>
        <taxon>rosids</taxon>
        <taxon>fabids</taxon>
        <taxon>Fabales</taxon>
        <taxon>Fabaceae</taxon>
        <taxon>Papilionoideae</taxon>
        <taxon>50 kb inversion clade</taxon>
        <taxon>NPAAA clade</taxon>
        <taxon>indigoferoid/millettioid clade</taxon>
        <taxon>Phaseoleae</taxon>
        <taxon>Psophocarpus</taxon>
    </lineage>
</organism>
<dbReference type="AlphaFoldDB" id="A0AAN9SC68"/>
<gene>
    <name evidence="1" type="ORF">VNO78_22219</name>
</gene>
<name>A0AAN9SC68_PSOTE</name>
<proteinExistence type="predicted"/>
<sequence length="195" mass="21558">MVKGNIKVCDGMKGTEICGNEGWGGCSVMVRVSDGTLGSNGDAEVLYNGLFLACVKAADQKCGNYETLESPLTLNHAIIENLVVPFSKFREDCGEDNEMACAESYIEAYDNKDEFDGGDMMVVKKTIKSLKHVIKTQERKNCLSYNLTQWKAIKAKVTSSNEHRWKENVPPEQKKKIVVDASLSNWLVSPIANAQ</sequence>
<dbReference type="EMBL" id="JAYMYS010000005">
    <property type="protein sequence ID" value="KAK7393658.1"/>
    <property type="molecule type" value="Genomic_DNA"/>
</dbReference>
<accession>A0AAN9SC68</accession>
<protein>
    <submittedName>
        <fullName evidence="1">Uncharacterized protein</fullName>
    </submittedName>
</protein>
<dbReference type="Proteomes" id="UP001386955">
    <property type="component" value="Unassembled WGS sequence"/>
</dbReference>
<evidence type="ECO:0000313" key="1">
    <source>
        <dbReference type="EMBL" id="KAK7393658.1"/>
    </source>
</evidence>
<reference evidence="1 2" key="1">
    <citation type="submission" date="2024-01" db="EMBL/GenBank/DDBJ databases">
        <title>The genomes of 5 underutilized Papilionoideae crops provide insights into root nodulation and disease resistanc.</title>
        <authorList>
            <person name="Jiang F."/>
        </authorList>
    </citation>
    <scope>NUCLEOTIDE SEQUENCE [LARGE SCALE GENOMIC DNA]</scope>
    <source>
        <strain evidence="1">DUOXIRENSHENG_FW03</strain>
        <tissue evidence="1">Leaves</tissue>
    </source>
</reference>
<comment type="caution">
    <text evidence="1">The sequence shown here is derived from an EMBL/GenBank/DDBJ whole genome shotgun (WGS) entry which is preliminary data.</text>
</comment>
<evidence type="ECO:0000313" key="2">
    <source>
        <dbReference type="Proteomes" id="UP001386955"/>
    </source>
</evidence>